<keyword evidence="5 7" id="KW-0472">Membrane</keyword>
<evidence type="ECO:0000256" key="6">
    <source>
        <dbReference type="SAM" id="MobiDB-lite"/>
    </source>
</evidence>
<feature type="transmembrane region" description="Helical" evidence="7">
    <location>
        <begin position="280"/>
        <end position="301"/>
    </location>
</feature>
<feature type="transmembrane region" description="Helical" evidence="7">
    <location>
        <begin position="669"/>
        <end position="692"/>
    </location>
</feature>
<comment type="caution">
    <text evidence="9">The sequence shown here is derived from an EMBL/GenBank/DDBJ whole genome shotgun (WGS) entry which is preliminary data.</text>
</comment>
<keyword evidence="3 7" id="KW-0812">Transmembrane</keyword>
<organism evidence="9 10">
    <name type="scientific">Streptomyces dioscori</name>
    <dbReference type="NCBI Taxonomy" id="2109333"/>
    <lineage>
        <taxon>Bacteria</taxon>
        <taxon>Bacillati</taxon>
        <taxon>Actinomycetota</taxon>
        <taxon>Actinomycetes</taxon>
        <taxon>Kitasatosporales</taxon>
        <taxon>Streptomycetaceae</taxon>
        <taxon>Streptomyces</taxon>
        <taxon>Streptomyces aurantiacus group</taxon>
    </lineage>
</organism>
<feature type="region of interest" description="Disordered" evidence="6">
    <location>
        <begin position="751"/>
        <end position="775"/>
    </location>
</feature>
<evidence type="ECO:0000256" key="5">
    <source>
        <dbReference type="ARBA" id="ARBA00023136"/>
    </source>
</evidence>
<feature type="transmembrane region" description="Helical" evidence="7">
    <location>
        <begin position="410"/>
        <end position="430"/>
    </location>
</feature>
<keyword evidence="10" id="KW-1185">Reference proteome</keyword>
<dbReference type="PANTHER" id="PTHR33406:SF13">
    <property type="entry name" value="MEMBRANE PROTEIN YDFJ"/>
    <property type="match status" value="1"/>
</dbReference>
<evidence type="ECO:0000256" key="7">
    <source>
        <dbReference type="SAM" id="Phobius"/>
    </source>
</evidence>
<dbReference type="Proteomes" id="UP000240429">
    <property type="component" value="Unassembled WGS sequence"/>
</dbReference>
<feature type="transmembrane region" description="Helical" evidence="7">
    <location>
        <begin position="233"/>
        <end position="252"/>
    </location>
</feature>
<feature type="domain" description="SSD" evidence="8">
    <location>
        <begin position="197"/>
        <end position="330"/>
    </location>
</feature>
<feature type="transmembrane region" description="Helical" evidence="7">
    <location>
        <begin position="201"/>
        <end position="221"/>
    </location>
</feature>
<dbReference type="RefSeq" id="WP_107020204.1">
    <property type="nucleotide sequence ID" value="NZ_KZ679051.1"/>
</dbReference>
<comment type="subcellular location">
    <subcellularLocation>
        <location evidence="1">Cell membrane</location>
        <topology evidence="1">Multi-pass membrane protein</topology>
    </subcellularLocation>
</comment>
<proteinExistence type="predicted"/>
<evidence type="ECO:0000256" key="1">
    <source>
        <dbReference type="ARBA" id="ARBA00004651"/>
    </source>
</evidence>
<keyword evidence="4 7" id="KW-1133">Transmembrane helix</keyword>
<feature type="transmembrane region" description="Helical" evidence="7">
    <location>
        <begin position="698"/>
        <end position="721"/>
    </location>
</feature>
<dbReference type="InterPro" id="IPR004869">
    <property type="entry name" value="MMPL_dom"/>
</dbReference>
<dbReference type="SUPFAM" id="SSF82866">
    <property type="entry name" value="Multidrug efflux transporter AcrB transmembrane domain"/>
    <property type="match status" value="2"/>
</dbReference>
<dbReference type="AlphaFoldDB" id="A0A2P8Q030"/>
<evidence type="ECO:0000313" key="10">
    <source>
        <dbReference type="Proteomes" id="UP000240429"/>
    </source>
</evidence>
<evidence type="ECO:0000313" key="9">
    <source>
        <dbReference type="EMBL" id="PSM39608.1"/>
    </source>
</evidence>
<feature type="transmembrane region" description="Helical" evidence="7">
    <location>
        <begin position="20"/>
        <end position="38"/>
    </location>
</feature>
<reference evidence="9 10" key="1">
    <citation type="submission" date="2018-03" db="EMBL/GenBank/DDBJ databases">
        <title>Streptomyces dioscori sp. nov., a novel endophytic actinobacterium isolated from bulbil of Dioscorea bulbifera L.</title>
        <authorList>
            <person name="Zhikuan W."/>
        </authorList>
    </citation>
    <scope>NUCLEOTIDE SEQUENCE [LARGE SCALE GENOMIC DNA]</scope>
    <source>
        <strain evidence="9 10">A217</strain>
    </source>
</reference>
<dbReference type="EMBL" id="PYBJ01000024">
    <property type="protein sequence ID" value="PSM39608.1"/>
    <property type="molecule type" value="Genomic_DNA"/>
</dbReference>
<dbReference type="Gene3D" id="1.20.1640.10">
    <property type="entry name" value="Multidrug efflux transporter AcrB transmembrane domain"/>
    <property type="match status" value="2"/>
</dbReference>
<accession>A0A2P8Q030</accession>
<feature type="transmembrane region" description="Helical" evidence="7">
    <location>
        <begin position="586"/>
        <end position="607"/>
    </location>
</feature>
<feature type="transmembrane region" description="Helical" evidence="7">
    <location>
        <begin position="560"/>
        <end position="579"/>
    </location>
</feature>
<dbReference type="InterPro" id="IPR050545">
    <property type="entry name" value="Mycobact_MmpL"/>
</dbReference>
<dbReference type="OrthoDB" id="7051771at2"/>
<evidence type="ECO:0000259" key="8">
    <source>
        <dbReference type="PROSITE" id="PS50156"/>
    </source>
</evidence>
<evidence type="ECO:0000256" key="2">
    <source>
        <dbReference type="ARBA" id="ARBA00022475"/>
    </source>
</evidence>
<name>A0A2P8Q030_9ACTN</name>
<evidence type="ECO:0000256" key="3">
    <source>
        <dbReference type="ARBA" id="ARBA00022692"/>
    </source>
</evidence>
<evidence type="ECO:0000256" key="4">
    <source>
        <dbReference type="ARBA" id="ARBA00022989"/>
    </source>
</evidence>
<keyword evidence="2" id="KW-1003">Cell membrane</keyword>
<dbReference type="Pfam" id="PF03176">
    <property type="entry name" value="MMPL"/>
    <property type="match status" value="2"/>
</dbReference>
<protein>
    <submittedName>
        <fullName evidence="9">MMPL family transporter</fullName>
    </submittedName>
</protein>
<gene>
    <name evidence="9" type="ORF">C6Y14_31105</name>
</gene>
<sequence>MSRLLSRIGAFSAGHRLVVAGAWFVLTVVLTVVTISGAKFSDAEFSISGAESTTALATMAKAFPEADPEAGELMLVVEAPDGTSLTRPADRELVAGLVSRATGVPDVKSAADPYAENRPYVSKDGSVAVSTLTVDLEADQAVVEDGLRAAAAPLTDKGYRVELGGTLDDGPPEIAGVTEIVGVVVAFVVLLLTFGSLAAAGANMLTALSGVVVGVLGILAWSATGEGIQSTTLIIAVMLGLAVGIDYALLILSRFRDELRRGVGVDAAVARAAGTAGTSVVVAGTTVVIALTGLAIVRIAFITEMGLGAALAVIVAVAASLTVVPAVLKTLGHRALPRRERPVAGAVYTAPATGAPAATDAPAAETAAAAAAAAAAGTGSGSASAAPEPGSRRGTGLLGRWAQVVVDRPVLTMLGSIVLVALLAVPALSLKTELDPPGGPDPASSQRAAYTTVSDAFGAGEQNPLVVLFEGPDAADTAAGTAKRITALNGVADVSPVQRAEDTGIAFLAVTPDHGPTDSRTSDLVNSLRTAMDDVAGAEVSVTGQTAVDVDVNAALSSGLIIYLVAVVGLSLLLLTLVFRSVMVPLLATAGFLMSLAAGLGVTVAVFQWGWAGTLVSLDEARPLASLTPLIVVGVLFGLAMDYQVFLVARMHEAHRAGLPTRAAIVRGFGQASPVVVAAAAIMAAVFAGFAFSGGDQMVASIGLALTVGVLVDALVVRMLLVPAALRLLGEASWWMPRALDRVLPDIDTEGASLDREEPSAGDGPRQELAGSARV</sequence>
<feature type="transmembrane region" description="Helical" evidence="7">
    <location>
        <begin position="627"/>
        <end position="649"/>
    </location>
</feature>
<feature type="transmembrane region" description="Helical" evidence="7">
    <location>
        <begin position="307"/>
        <end position="328"/>
    </location>
</feature>
<dbReference type="PROSITE" id="PS50156">
    <property type="entry name" value="SSD"/>
    <property type="match status" value="1"/>
</dbReference>
<dbReference type="GO" id="GO:0005886">
    <property type="term" value="C:plasma membrane"/>
    <property type="evidence" value="ECO:0007669"/>
    <property type="project" value="UniProtKB-SubCell"/>
</dbReference>
<dbReference type="PANTHER" id="PTHR33406">
    <property type="entry name" value="MEMBRANE PROTEIN MJ1562-RELATED"/>
    <property type="match status" value="1"/>
</dbReference>
<dbReference type="InterPro" id="IPR000731">
    <property type="entry name" value="SSD"/>
</dbReference>
<feature type="transmembrane region" description="Helical" evidence="7">
    <location>
        <begin position="174"/>
        <end position="194"/>
    </location>
</feature>